<sequence>MPLLALPRELQLEIVERLDYESTVSLSTTNQHFRELITLKHFRQAAPYISDKVKEARRTKCTAFCHNCGRVHQSCHFLKAKYRRINGYMATLPCLQTKMASNLAAGMVYHYSVLLTYHTRSRKRTGLCIAEGEDVGPPFHALPLESRFDAAAHLAFIAENSEP</sequence>
<dbReference type="SUPFAM" id="SSF81383">
    <property type="entry name" value="F-box domain"/>
    <property type="match status" value="1"/>
</dbReference>
<dbReference type="RefSeq" id="XP_007801186.1">
    <property type="nucleotide sequence ID" value="XM_007802995.1"/>
</dbReference>
<dbReference type="InterPro" id="IPR036047">
    <property type="entry name" value="F-box-like_dom_sf"/>
</dbReference>
<name>U1G739_ENDPU</name>
<evidence type="ECO:0000259" key="1">
    <source>
        <dbReference type="PROSITE" id="PS50181"/>
    </source>
</evidence>
<dbReference type="CDD" id="cd09917">
    <property type="entry name" value="F-box_SF"/>
    <property type="match status" value="1"/>
</dbReference>
<organism evidence="2 3">
    <name type="scientific">Endocarpon pusillum (strain Z07020 / HMAS-L-300199)</name>
    <name type="common">Lichen-forming fungus</name>
    <dbReference type="NCBI Taxonomy" id="1263415"/>
    <lineage>
        <taxon>Eukaryota</taxon>
        <taxon>Fungi</taxon>
        <taxon>Dikarya</taxon>
        <taxon>Ascomycota</taxon>
        <taxon>Pezizomycotina</taxon>
        <taxon>Eurotiomycetes</taxon>
        <taxon>Chaetothyriomycetidae</taxon>
        <taxon>Verrucariales</taxon>
        <taxon>Verrucariaceae</taxon>
        <taxon>Endocarpon</taxon>
    </lineage>
</organism>
<accession>U1G739</accession>
<keyword evidence="3" id="KW-1185">Reference proteome</keyword>
<dbReference type="GeneID" id="19238101"/>
<dbReference type="PROSITE" id="PS50181">
    <property type="entry name" value="FBOX"/>
    <property type="match status" value="1"/>
</dbReference>
<evidence type="ECO:0000313" key="3">
    <source>
        <dbReference type="Proteomes" id="UP000019373"/>
    </source>
</evidence>
<feature type="domain" description="F-box" evidence="1">
    <location>
        <begin position="1"/>
        <end position="45"/>
    </location>
</feature>
<dbReference type="Pfam" id="PF00646">
    <property type="entry name" value="F-box"/>
    <property type="match status" value="1"/>
</dbReference>
<dbReference type="Proteomes" id="UP000019373">
    <property type="component" value="Unassembled WGS sequence"/>
</dbReference>
<dbReference type="HOGENOM" id="CLU_1627024_0_0_1"/>
<proteinExistence type="predicted"/>
<reference evidence="3" key="1">
    <citation type="journal article" date="2014" name="BMC Genomics">
        <title>Genome characteristics reveal the impact of lichenization on lichen-forming fungus Endocarpon pusillum Hedwig (Verrucariales, Ascomycota).</title>
        <authorList>
            <person name="Wang Y.-Y."/>
            <person name="Liu B."/>
            <person name="Zhang X.-Y."/>
            <person name="Zhou Q.-M."/>
            <person name="Zhang T."/>
            <person name="Li H."/>
            <person name="Yu Y.-F."/>
            <person name="Zhang X.-L."/>
            <person name="Hao X.-Y."/>
            <person name="Wang M."/>
            <person name="Wang L."/>
            <person name="Wei J.-C."/>
        </authorList>
    </citation>
    <scope>NUCLEOTIDE SEQUENCE [LARGE SCALE GENOMIC DNA]</scope>
    <source>
        <strain evidence="3">Z07020 / HMAS-L-300199</strain>
    </source>
</reference>
<dbReference type="AlphaFoldDB" id="U1G739"/>
<protein>
    <recommendedName>
        <fullName evidence="1">F-box domain-containing protein</fullName>
    </recommendedName>
</protein>
<dbReference type="InterPro" id="IPR001810">
    <property type="entry name" value="F-box_dom"/>
</dbReference>
<dbReference type="SMART" id="SM00256">
    <property type="entry name" value="FBOX"/>
    <property type="match status" value="1"/>
</dbReference>
<dbReference type="OrthoDB" id="5281164at2759"/>
<gene>
    <name evidence="2" type="ORF">EPUS_03053</name>
</gene>
<evidence type="ECO:0000313" key="2">
    <source>
        <dbReference type="EMBL" id="ERF73212.1"/>
    </source>
</evidence>
<dbReference type="EMBL" id="KE720972">
    <property type="protein sequence ID" value="ERF73212.1"/>
    <property type="molecule type" value="Genomic_DNA"/>
</dbReference>